<name>A0A0B5EGX2_STRA4</name>
<keyword evidence="2" id="KW-1185">Reference proteome</keyword>
<sequence length="57" mass="6376">MIVQDAYDLFLAHLVDCARCRKAPGGELCCTGRGLKTTWTEARRASSAQHRRKRTVA</sequence>
<reference evidence="1 2" key="1">
    <citation type="submission" date="2015-01" db="EMBL/GenBank/DDBJ databases">
        <title>Enhanced salinomycin production by adjusting the supply of polyketide extender units in Streptomyce albus DSM 41398.</title>
        <authorList>
            <person name="Lu C."/>
        </authorList>
    </citation>
    <scope>NUCLEOTIDE SEQUENCE [LARGE SCALE GENOMIC DNA]</scope>
    <source>
        <strain evidence="2">ATCC 21838 / DSM 41398 / FERM P-419 / JCM 4703 / NBRC 107858</strain>
    </source>
</reference>
<organism evidence="1 2">
    <name type="scientific">Streptomyces albus (strain ATCC 21838 / DSM 41398 / FERM P-419 / JCM 4703 / NBRC 107858)</name>
    <dbReference type="NCBI Taxonomy" id="1081613"/>
    <lineage>
        <taxon>Bacteria</taxon>
        <taxon>Bacillati</taxon>
        <taxon>Actinomycetota</taxon>
        <taxon>Actinomycetes</taxon>
        <taxon>Kitasatosporales</taxon>
        <taxon>Streptomycetaceae</taxon>
        <taxon>Streptomyces</taxon>
    </lineage>
</organism>
<gene>
    <name evidence="1" type="ORF">SLNWT_1002</name>
</gene>
<dbReference type="AlphaFoldDB" id="A0A0B5EGX2"/>
<accession>A0A0B5EGX2</accession>
<dbReference type="KEGG" id="sals:SLNWT_1002"/>
<proteinExistence type="predicted"/>
<dbReference type="EMBL" id="CP010519">
    <property type="protein sequence ID" value="AJE81378.1"/>
    <property type="molecule type" value="Genomic_DNA"/>
</dbReference>
<protein>
    <submittedName>
        <fullName evidence="1">Uncharacterized protein</fullName>
    </submittedName>
</protein>
<evidence type="ECO:0000313" key="1">
    <source>
        <dbReference type="EMBL" id="AJE81378.1"/>
    </source>
</evidence>
<evidence type="ECO:0000313" key="2">
    <source>
        <dbReference type="Proteomes" id="UP000031523"/>
    </source>
</evidence>
<dbReference type="Proteomes" id="UP000031523">
    <property type="component" value="Chromosome"/>
</dbReference>